<dbReference type="EMBL" id="ML992543">
    <property type="protein sequence ID" value="KAF2218470.1"/>
    <property type="molecule type" value="Genomic_DNA"/>
</dbReference>
<keyword evidence="3" id="KW-1185">Reference proteome</keyword>
<evidence type="ECO:0000256" key="1">
    <source>
        <dbReference type="SAM" id="MobiDB-lite"/>
    </source>
</evidence>
<dbReference type="OrthoDB" id="10389718at2759"/>
<evidence type="ECO:0000313" key="3">
    <source>
        <dbReference type="Proteomes" id="UP000799538"/>
    </source>
</evidence>
<feature type="compositionally biased region" description="Polar residues" evidence="1">
    <location>
        <begin position="412"/>
        <end position="424"/>
    </location>
</feature>
<feature type="compositionally biased region" description="Low complexity" evidence="1">
    <location>
        <begin position="475"/>
        <end position="487"/>
    </location>
</feature>
<feature type="compositionally biased region" description="Polar residues" evidence="1">
    <location>
        <begin position="275"/>
        <end position="289"/>
    </location>
</feature>
<sequence>MAGDTKLPRDWNSRDFIKRDVSTWTLQEVREVLKQDRDKHKPNAMFFAKFFNWTIGQPHEAFAAVAKLIHTALRDIWEELEGKSDLQGYLAYSNNGKTARFQLEHNIISGRHTELHTAVMNGWKGTQKPTFFDQCAFSPSAYINLASAVQRLIAEGYTKEHRDKNASNAKKPKVKTSTPTTEDEDPVADAGEAGDSAFKMTTQKRKRFGIGEIDGVAPEEGPPARRTRSSVAGIVSRKARGDGIDNSTKVIPGPSSSVVQESKSRFDTARAVKGKTSTSPHVATITKSSRVPIDRTGTKRGTETNHESGKATDKTAADTSTAEVITSPSTKLGRAPPLGSFSDDYTGESTGQKYVYTSGSWTAYNAQPAARQCPRTRPGPDTASTTGSTPALAPKNTVVSANDSLITSRPASEIPNRSFTTGNGPTFTTIPTDNPTTNFIPAEVPRYTIASPTDPPPDPNPVPYYVTAPEPRTENATNTTPSIAPATTPTPPPSPTYDTTFGLPPPLHPVSDPYSFLPSHPYLPLLSKTPASYRLIITRLALDPSGAGLSSVSKTILSNQDIMTDHATLDYDRLVDLVGLEEGEGVNVIDPLHWADVRGVLGNVELTMLAGAGAAQCRLRGKGVVALWVYGREGEEAGEIGIRLVNGFEDMLGMDEAENGGWSFVGDGDWEGVEEIEEVEEAREIDEVDQAEEARRELGRVWAHGEGRWWWWTGVSAYGAAEA</sequence>
<feature type="compositionally biased region" description="Basic and acidic residues" evidence="1">
    <location>
        <begin position="292"/>
        <end position="316"/>
    </location>
</feature>
<dbReference type="Proteomes" id="UP000799538">
    <property type="component" value="Unassembled WGS sequence"/>
</dbReference>
<name>A0A6A6FZ44_9PEZI</name>
<gene>
    <name evidence="2" type="ORF">BDZ85DRAFT_299527</name>
</gene>
<feature type="region of interest" description="Disordered" evidence="1">
    <location>
        <begin position="412"/>
        <end position="438"/>
    </location>
</feature>
<evidence type="ECO:0000313" key="2">
    <source>
        <dbReference type="EMBL" id="KAF2218470.1"/>
    </source>
</evidence>
<organism evidence="2 3">
    <name type="scientific">Elsinoe ampelina</name>
    <dbReference type="NCBI Taxonomy" id="302913"/>
    <lineage>
        <taxon>Eukaryota</taxon>
        <taxon>Fungi</taxon>
        <taxon>Dikarya</taxon>
        <taxon>Ascomycota</taxon>
        <taxon>Pezizomycotina</taxon>
        <taxon>Dothideomycetes</taxon>
        <taxon>Dothideomycetidae</taxon>
        <taxon>Myriangiales</taxon>
        <taxon>Elsinoaceae</taxon>
        <taxon>Elsinoe</taxon>
    </lineage>
</organism>
<proteinExistence type="predicted"/>
<reference evidence="3" key="1">
    <citation type="journal article" date="2020" name="Stud. Mycol.">
        <title>101 Dothideomycetes genomes: A test case for predicting lifestyles and emergence of pathogens.</title>
        <authorList>
            <person name="Haridas S."/>
            <person name="Albert R."/>
            <person name="Binder M."/>
            <person name="Bloem J."/>
            <person name="LaButti K."/>
            <person name="Salamov A."/>
            <person name="Andreopoulos B."/>
            <person name="Baker S."/>
            <person name="Barry K."/>
            <person name="Bills G."/>
            <person name="Bluhm B."/>
            <person name="Cannon C."/>
            <person name="Castanera R."/>
            <person name="Culley D."/>
            <person name="Daum C."/>
            <person name="Ezra D."/>
            <person name="Gonzalez J."/>
            <person name="Henrissat B."/>
            <person name="Kuo A."/>
            <person name="Liang C."/>
            <person name="Lipzen A."/>
            <person name="Lutzoni F."/>
            <person name="Magnuson J."/>
            <person name="Mondo S."/>
            <person name="Nolan M."/>
            <person name="Ohm R."/>
            <person name="Pangilinan J."/>
            <person name="Park H.-J."/>
            <person name="Ramirez L."/>
            <person name="Alfaro M."/>
            <person name="Sun H."/>
            <person name="Tritt A."/>
            <person name="Yoshinaga Y."/>
            <person name="Zwiers L.-H."/>
            <person name="Turgeon B."/>
            <person name="Goodwin S."/>
            <person name="Spatafora J."/>
            <person name="Crous P."/>
            <person name="Grigoriev I."/>
        </authorList>
    </citation>
    <scope>NUCLEOTIDE SEQUENCE [LARGE SCALE GENOMIC DNA]</scope>
    <source>
        <strain evidence="3">CECT 20119</strain>
    </source>
</reference>
<feature type="region of interest" description="Disordered" evidence="1">
    <location>
        <begin position="370"/>
        <end position="395"/>
    </location>
</feature>
<accession>A0A6A6FZ44</accession>
<feature type="compositionally biased region" description="Low complexity" evidence="1">
    <location>
        <begin position="425"/>
        <end position="438"/>
    </location>
</feature>
<dbReference type="AlphaFoldDB" id="A0A6A6FZ44"/>
<protein>
    <submittedName>
        <fullName evidence="2">Uncharacterized protein</fullName>
    </submittedName>
</protein>
<feature type="region of interest" description="Disordered" evidence="1">
    <location>
        <begin position="160"/>
        <end position="194"/>
    </location>
</feature>
<feature type="region of interest" description="Disordered" evidence="1">
    <location>
        <begin position="468"/>
        <end position="496"/>
    </location>
</feature>
<feature type="compositionally biased region" description="Polar residues" evidence="1">
    <location>
        <begin position="245"/>
        <end position="261"/>
    </location>
</feature>
<feature type="region of interest" description="Disordered" evidence="1">
    <location>
        <begin position="243"/>
        <end position="345"/>
    </location>
</feature>